<feature type="domain" description="DUF6985" evidence="1">
    <location>
        <begin position="7"/>
        <end position="146"/>
    </location>
</feature>
<dbReference type="RefSeq" id="WP_066411903.1">
    <property type="nucleotide sequence ID" value="NZ_FKBS01000014.1"/>
</dbReference>
<name>A0A157P6F1_9BORD</name>
<sequence>MQPSDQDLPDWQEGEPLKLPMLDGQEFGVFADDYDDDDRPDDYDTALKNLLACDVSVLHAAQGHIYRYYQDMRESWDDDDMPEIASPADVWRHIEFGGEIELGRRAKDGLVYVSLECNCDWEPEHGLQIVLRNGQEVTKIGPYDGHYSQSDAFADDDLEGVIYRP</sequence>
<evidence type="ECO:0000259" key="1">
    <source>
        <dbReference type="Pfam" id="PF22481"/>
    </source>
</evidence>
<reference evidence="2 3" key="1">
    <citation type="submission" date="2016-03" db="EMBL/GenBank/DDBJ databases">
        <authorList>
            <consortium name="Pathogen Informatics"/>
        </authorList>
    </citation>
    <scope>NUCLEOTIDE SEQUENCE [LARGE SCALE GENOMIC DNA]</scope>
    <source>
        <strain evidence="2 3">NCTC13364</strain>
    </source>
</reference>
<evidence type="ECO:0000313" key="2">
    <source>
        <dbReference type="EMBL" id="SAI28814.1"/>
    </source>
</evidence>
<protein>
    <recommendedName>
        <fullName evidence="1">DUF6985 domain-containing protein</fullName>
    </recommendedName>
</protein>
<dbReference type="Proteomes" id="UP000077037">
    <property type="component" value="Unassembled WGS sequence"/>
</dbReference>
<evidence type="ECO:0000313" key="3">
    <source>
        <dbReference type="Proteomes" id="UP000077037"/>
    </source>
</evidence>
<dbReference type="InterPro" id="IPR054254">
    <property type="entry name" value="DUF6985"/>
</dbReference>
<accession>A0A157P6F1</accession>
<dbReference type="AlphaFoldDB" id="A0A157P6F1"/>
<gene>
    <name evidence="2" type="ORF">SAMEA1982600_02283</name>
</gene>
<dbReference type="OrthoDB" id="6028394at2"/>
<proteinExistence type="predicted"/>
<organism evidence="2 3">
    <name type="scientific">Bordetella ansorpii</name>
    <dbReference type="NCBI Taxonomy" id="288768"/>
    <lineage>
        <taxon>Bacteria</taxon>
        <taxon>Pseudomonadati</taxon>
        <taxon>Pseudomonadota</taxon>
        <taxon>Betaproteobacteria</taxon>
        <taxon>Burkholderiales</taxon>
        <taxon>Alcaligenaceae</taxon>
        <taxon>Bordetella</taxon>
    </lineage>
</organism>
<dbReference type="Pfam" id="PF22481">
    <property type="entry name" value="DUF6985"/>
    <property type="match status" value="1"/>
</dbReference>
<dbReference type="EMBL" id="FKBS01000014">
    <property type="protein sequence ID" value="SAI28814.1"/>
    <property type="molecule type" value="Genomic_DNA"/>
</dbReference>